<dbReference type="Gene3D" id="2.60.40.10">
    <property type="entry name" value="Immunoglobulins"/>
    <property type="match status" value="1"/>
</dbReference>
<dbReference type="Proteomes" id="UP001458946">
    <property type="component" value="Unassembled WGS sequence"/>
</dbReference>
<protein>
    <recommendedName>
        <fullName evidence="4">Lipoprotein</fullName>
    </recommendedName>
</protein>
<comment type="caution">
    <text evidence="2">The sequence shown here is derived from an EMBL/GenBank/DDBJ whole genome shotgun (WGS) entry which is preliminary data.</text>
</comment>
<dbReference type="InterPro" id="IPR013783">
    <property type="entry name" value="Ig-like_fold"/>
</dbReference>
<evidence type="ECO:0000313" key="3">
    <source>
        <dbReference type="Proteomes" id="UP001458946"/>
    </source>
</evidence>
<keyword evidence="1" id="KW-0732">Signal</keyword>
<sequence length="118" mass="12596">MKRAIFLLFAASFLGACSPSLDQAPPDIILSIPTTYEDPKVIEIAVSATDDVGVTLLSLSRADDGKTFKTLKSVTTAPFAFDYTDTVTQSGTYTYRAVAEDASGKVRTTDQAVVVKLP</sequence>
<dbReference type="PROSITE" id="PS51257">
    <property type="entry name" value="PROKAR_LIPOPROTEIN"/>
    <property type="match status" value="1"/>
</dbReference>
<evidence type="ECO:0008006" key="4">
    <source>
        <dbReference type="Google" id="ProtNLM"/>
    </source>
</evidence>
<dbReference type="Pfam" id="PF17957">
    <property type="entry name" value="Big_7"/>
    <property type="match status" value="1"/>
</dbReference>
<proteinExistence type="predicted"/>
<dbReference type="EMBL" id="BAABRN010000008">
    <property type="protein sequence ID" value="GAA5501276.1"/>
    <property type="molecule type" value="Genomic_DNA"/>
</dbReference>
<gene>
    <name evidence="2" type="ORF">Dxin01_01008</name>
</gene>
<accession>A0ABP9V9K5</accession>
<evidence type="ECO:0000256" key="1">
    <source>
        <dbReference type="SAM" id="SignalP"/>
    </source>
</evidence>
<name>A0ABP9V9K5_9DEIO</name>
<keyword evidence="3" id="KW-1185">Reference proteome</keyword>
<dbReference type="RefSeq" id="WP_353541250.1">
    <property type="nucleotide sequence ID" value="NZ_BAABRN010000008.1"/>
</dbReference>
<feature type="chain" id="PRO_5046929071" description="Lipoprotein" evidence="1">
    <location>
        <begin position="23"/>
        <end position="118"/>
    </location>
</feature>
<reference evidence="2 3" key="1">
    <citation type="submission" date="2024-02" db="EMBL/GenBank/DDBJ databases">
        <title>Deinococcus xinjiangensis NBRC 107630.</title>
        <authorList>
            <person name="Ichikawa N."/>
            <person name="Katano-Makiyama Y."/>
            <person name="Hidaka K."/>
        </authorList>
    </citation>
    <scope>NUCLEOTIDE SEQUENCE [LARGE SCALE GENOMIC DNA]</scope>
    <source>
        <strain evidence="2 3">NBRC 107630</strain>
    </source>
</reference>
<feature type="signal peptide" evidence="1">
    <location>
        <begin position="1"/>
        <end position="22"/>
    </location>
</feature>
<evidence type="ECO:0000313" key="2">
    <source>
        <dbReference type="EMBL" id="GAA5501276.1"/>
    </source>
</evidence>
<organism evidence="2 3">
    <name type="scientific">Deinococcus xinjiangensis</name>
    <dbReference type="NCBI Taxonomy" id="457454"/>
    <lineage>
        <taxon>Bacteria</taxon>
        <taxon>Thermotogati</taxon>
        <taxon>Deinococcota</taxon>
        <taxon>Deinococci</taxon>
        <taxon>Deinococcales</taxon>
        <taxon>Deinococcaceae</taxon>
        <taxon>Deinococcus</taxon>
    </lineage>
</organism>